<organism evidence="4 5">
    <name type="scientific">Herbaspirillum frisingense</name>
    <dbReference type="NCBI Taxonomy" id="92645"/>
    <lineage>
        <taxon>Bacteria</taxon>
        <taxon>Pseudomonadati</taxon>
        <taxon>Pseudomonadota</taxon>
        <taxon>Betaproteobacteria</taxon>
        <taxon>Burkholderiales</taxon>
        <taxon>Oxalobacteraceae</taxon>
        <taxon>Herbaspirillum</taxon>
    </lineage>
</organism>
<dbReference type="Proteomes" id="UP000462435">
    <property type="component" value="Unassembled WGS sequence"/>
</dbReference>
<name>A0A7V8JU33_9BURK</name>
<keyword evidence="1" id="KW-0560">Oxidoreductase</keyword>
<evidence type="ECO:0000313" key="5">
    <source>
        <dbReference type="Proteomes" id="UP000462435"/>
    </source>
</evidence>
<feature type="domain" description="Mannitol dehydrogenase C-terminal" evidence="3">
    <location>
        <begin position="282"/>
        <end position="468"/>
    </location>
</feature>
<dbReference type="EMBL" id="WNDX01000056">
    <property type="protein sequence ID" value="KAF1043635.1"/>
    <property type="molecule type" value="Genomic_DNA"/>
</dbReference>
<dbReference type="InterPro" id="IPR013118">
    <property type="entry name" value="Mannitol_DH_C"/>
</dbReference>
<dbReference type="InterPro" id="IPR050988">
    <property type="entry name" value="Mannitol_DH/Oxidoreductase"/>
</dbReference>
<protein>
    <submittedName>
        <fullName evidence="4">Mannitol 2-dehydrogenase</fullName>
    </submittedName>
</protein>
<reference evidence="5" key="1">
    <citation type="journal article" date="2020" name="MBio">
        <title>Horizontal gene transfer to a defensive symbiont with a reduced genome amongst a multipartite beetle microbiome.</title>
        <authorList>
            <person name="Waterworth S.C."/>
            <person name="Florez L.V."/>
            <person name="Rees E.R."/>
            <person name="Hertweck C."/>
            <person name="Kaltenpoth M."/>
            <person name="Kwan J.C."/>
        </authorList>
    </citation>
    <scope>NUCLEOTIDE SEQUENCE [LARGE SCALE GENOMIC DNA]</scope>
</reference>
<dbReference type="GO" id="GO:0008866">
    <property type="term" value="F:fructuronate reductase activity"/>
    <property type="evidence" value="ECO:0007669"/>
    <property type="project" value="TreeGrafter"/>
</dbReference>
<dbReference type="PANTHER" id="PTHR43362">
    <property type="entry name" value="MANNITOL DEHYDROGENASE DSF1-RELATED"/>
    <property type="match status" value="1"/>
</dbReference>
<proteinExistence type="predicted"/>
<dbReference type="InterPro" id="IPR008927">
    <property type="entry name" value="6-PGluconate_DH-like_C_sf"/>
</dbReference>
<dbReference type="PANTHER" id="PTHR43362:SF7">
    <property type="entry name" value="D-MANNONATE OXIDOREDUCTASE"/>
    <property type="match status" value="1"/>
</dbReference>
<dbReference type="AlphaFoldDB" id="A0A7V8JU33"/>
<sequence length="478" mass="52810">MTSFATTQDQGADDSLTWLHIGAGSFHRAHQAVYLHALRESGADRRWQLALANIRADMSPLLEALARQQGRYTLETVTPQGERSYQSITSIGRIIGWDAQLSQLIAAGAEERTRVISFTVTEGGYYLDHQHRLDTGNADLADDLRCKLDGSGKPRTIYGAIAAILQARSQAHPQAALTLLNCDNLRHNGERFRDGLRQFLTLRGESQLAAWVETYTTSPNDMVDRITPRPTPAVAERVKQATGVDDPCALMGEFFIQWVIEDDFKAGRPRLEAAGVEMVKSVLPYEEAKIRILNASHSCIAWAGTLAGLQYIHEGTLRDDIRQMAYDYVTEDVIACLTPSPIDLAAYRDTTLARFGNPAIQDTNQRVAADGYSKIPGFIRPTLQESLAAGRTPLATALLPALFLVFLQRWNEGKLPYEYQDGIFDPAAARAMLAAADPVQAFCEDKILWGGLAGDQRLTGLVREGVERVRQWLAQGNQ</sequence>
<evidence type="ECO:0000256" key="1">
    <source>
        <dbReference type="ARBA" id="ARBA00023002"/>
    </source>
</evidence>
<dbReference type="PRINTS" id="PR00084">
    <property type="entry name" value="MTLDHDRGNASE"/>
</dbReference>
<gene>
    <name evidence="4" type="primary">mtlK</name>
    <name evidence="4" type="ORF">GAK35_02096</name>
</gene>
<dbReference type="Gene3D" id="1.10.1040.10">
    <property type="entry name" value="N-(1-d-carboxylethyl)-l-norvaline Dehydrogenase, domain 2"/>
    <property type="match status" value="1"/>
</dbReference>
<dbReference type="Pfam" id="PF08125">
    <property type="entry name" value="Mannitol_dh_C"/>
    <property type="match status" value="1"/>
</dbReference>
<dbReference type="SUPFAM" id="SSF51735">
    <property type="entry name" value="NAD(P)-binding Rossmann-fold domains"/>
    <property type="match status" value="1"/>
</dbReference>
<dbReference type="InterPro" id="IPR000669">
    <property type="entry name" value="Mannitol_DH"/>
</dbReference>
<dbReference type="GO" id="GO:0042840">
    <property type="term" value="P:D-glucuronate catabolic process"/>
    <property type="evidence" value="ECO:0007669"/>
    <property type="project" value="TreeGrafter"/>
</dbReference>
<evidence type="ECO:0000259" key="2">
    <source>
        <dbReference type="Pfam" id="PF01232"/>
    </source>
</evidence>
<dbReference type="InterPro" id="IPR050025">
    <property type="entry name" value="DalD"/>
</dbReference>
<comment type="caution">
    <text evidence="4">The sequence shown here is derived from an EMBL/GenBank/DDBJ whole genome shotgun (WGS) entry which is preliminary data.</text>
</comment>
<dbReference type="SUPFAM" id="SSF48179">
    <property type="entry name" value="6-phosphogluconate dehydrogenase C-terminal domain-like"/>
    <property type="match status" value="1"/>
</dbReference>
<dbReference type="NCBIfam" id="NF043014">
    <property type="entry name" value="DArabDhDalD"/>
    <property type="match status" value="1"/>
</dbReference>
<dbReference type="InterPro" id="IPR013328">
    <property type="entry name" value="6PGD_dom2"/>
</dbReference>
<dbReference type="InterPro" id="IPR036291">
    <property type="entry name" value="NAD(P)-bd_dom_sf"/>
</dbReference>
<dbReference type="Gene3D" id="3.40.50.720">
    <property type="entry name" value="NAD(P)-binding Rossmann-like Domain"/>
    <property type="match status" value="1"/>
</dbReference>
<feature type="domain" description="Mannitol dehydrogenase N-terminal" evidence="2">
    <location>
        <begin position="19"/>
        <end position="272"/>
    </location>
</feature>
<evidence type="ECO:0000259" key="3">
    <source>
        <dbReference type="Pfam" id="PF08125"/>
    </source>
</evidence>
<evidence type="ECO:0000313" key="4">
    <source>
        <dbReference type="EMBL" id="KAF1043635.1"/>
    </source>
</evidence>
<accession>A0A7V8JU33</accession>
<dbReference type="InterPro" id="IPR013131">
    <property type="entry name" value="Mannitol_DH_N"/>
</dbReference>
<dbReference type="Pfam" id="PF01232">
    <property type="entry name" value="Mannitol_dh"/>
    <property type="match status" value="1"/>
</dbReference>